<gene>
    <name evidence="3" type="ORF">ACFS7Z_16605</name>
</gene>
<dbReference type="InterPro" id="IPR010905">
    <property type="entry name" value="Glyco_hydro_88"/>
</dbReference>
<name>A0ABW6BVY6_9BACT</name>
<accession>A0ABW6BVY6</accession>
<evidence type="ECO:0000313" key="3">
    <source>
        <dbReference type="EMBL" id="MFD3001995.1"/>
    </source>
</evidence>
<dbReference type="Pfam" id="PF07470">
    <property type="entry name" value="Glyco_hydro_88"/>
    <property type="match status" value="1"/>
</dbReference>
<dbReference type="Proteomes" id="UP001597641">
    <property type="component" value="Unassembled WGS sequence"/>
</dbReference>
<evidence type="ECO:0000256" key="2">
    <source>
        <dbReference type="ARBA" id="ARBA00038358"/>
    </source>
</evidence>
<proteinExistence type="inferred from homology"/>
<evidence type="ECO:0000313" key="4">
    <source>
        <dbReference type="Proteomes" id="UP001597641"/>
    </source>
</evidence>
<evidence type="ECO:0000256" key="1">
    <source>
        <dbReference type="ARBA" id="ARBA00022801"/>
    </source>
</evidence>
<comment type="similarity">
    <text evidence="2">Belongs to the glycosyl hydrolase 88 family.</text>
</comment>
<dbReference type="InterPro" id="IPR008928">
    <property type="entry name" value="6-hairpin_glycosidase_sf"/>
</dbReference>
<dbReference type="InterPro" id="IPR012341">
    <property type="entry name" value="6hp_glycosidase-like_sf"/>
</dbReference>
<dbReference type="SUPFAM" id="SSF48208">
    <property type="entry name" value="Six-hairpin glycosidases"/>
    <property type="match status" value="1"/>
</dbReference>
<sequence>MNLNNRYSTLFLVAFSWLQFSCSSSSGGGENVQQQQSKISPDKEVEELAEENLEKAAAQYKVLMERLPEGRFPKTYYAENDSLETSDSGWWVSGFYPGTLLYLYEETGDEVLLTEAKRIMTVLEKEKFNTETHDLGFMMFDSFGNAYRLNPSDEYKDIIIQSAKSLVTRYNPKVGAIRSWNSKPEDFLVIIDNMMNLDMLFWATEQTGDSTYYNIAVEHANTTMENHFREDNSTYHVLNYDPETGNVQEKKTAQGYADESAWARGQAWGLYGFIDVYRETGDEKYLEQAKKIAEFILNHPNMPEDKIPYWDFNAPNIPNAPRDASTAAIMASALLELSEYVEGEKAEQYFNNAEQIIRTLSTPEYLAAPGTNGGFILKHSVGSLPANSEVDVPLTYGDYYYVEALKRYLEYGKEGSAEVPE</sequence>
<dbReference type="Gene3D" id="1.50.10.10">
    <property type="match status" value="1"/>
</dbReference>
<dbReference type="EMBL" id="JBHUOX010000013">
    <property type="protein sequence ID" value="MFD3001995.1"/>
    <property type="molecule type" value="Genomic_DNA"/>
</dbReference>
<keyword evidence="4" id="KW-1185">Reference proteome</keyword>
<comment type="caution">
    <text evidence="3">The sequence shown here is derived from an EMBL/GenBank/DDBJ whole genome shotgun (WGS) entry which is preliminary data.</text>
</comment>
<dbReference type="RefSeq" id="WP_377486910.1">
    <property type="nucleotide sequence ID" value="NZ_JBHUOX010000013.1"/>
</dbReference>
<keyword evidence="1 3" id="KW-0378">Hydrolase</keyword>
<dbReference type="GO" id="GO:0016787">
    <property type="term" value="F:hydrolase activity"/>
    <property type="evidence" value="ECO:0007669"/>
    <property type="project" value="UniProtKB-KW"/>
</dbReference>
<reference evidence="4" key="1">
    <citation type="journal article" date="2019" name="Int. J. Syst. Evol. Microbiol.">
        <title>The Global Catalogue of Microorganisms (GCM) 10K type strain sequencing project: providing services to taxonomists for standard genome sequencing and annotation.</title>
        <authorList>
            <consortium name="The Broad Institute Genomics Platform"/>
            <consortium name="The Broad Institute Genome Sequencing Center for Infectious Disease"/>
            <person name="Wu L."/>
            <person name="Ma J."/>
        </authorList>
    </citation>
    <scope>NUCLEOTIDE SEQUENCE [LARGE SCALE GENOMIC DNA]</scope>
    <source>
        <strain evidence="4">KCTC 23984</strain>
    </source>
</reference>
<dbReference type="InterPro" id="IPR052369">
    <property type="entry name" value="UG_Glycosaminoglycan_Hydrolase"/>
</dbReference>
<dbReference type="PANTHER" id="PTHR36845:SF1">
    <property type="entry name" value="HYDROLASE, PUTATIVE (AFU_ORTHOLOGUE AFUA_7G05090)-RELATED"/>
    <property type="match status" value="1"/>
</dbReference>
<dbReference type="PANTHER" id="PTHR36845">
    <property type="entry name" value="HYDROLASE, PUTATIVE (AFU_ORTHOLOGUE AFUA_7G05090)-RELATED"/>
    <property type="match status" value="1"/>
</dbReference>
<protein>
    <submittedName>
        <fullName evidence="3">Glycoside hydrolase family 88 protein</fullName>
    </submittedName>
</protein>
<organism evidence="3 4">
    <name type="scientific">Pontibacter toksunensis</name>
    <dbReference type="NCBI Taxonomy" id="1332631"/>
    <lineage>
        <taxon>Bacteria</taxon>
        <taxon>Pseudomonadati</taxon>
        <taxon>Bacteroidota</taxon>
        <taxon>Cytophagia</taxon>
        <taxon>Cytophagales</taxon>
        <taxon>Hymenobacteraceae</taxon>
        <taxon>Pontibacter</taxon>
    </lineage>
</organism>